<feature type="compositionally biased region" description="Low complexity" evidence="1">
    <location>
        <begin position="228"/>
        <end position="245"/>
    </location>
</feature>
<evidence type="ECO:0000256" key="1">
    <source>
        <dbReference type="SAM" id="MobiDB-lite"/>
    </source>
</evidence>
<dbReference type="Proteomes" id="UP000054350">
    <property type="component" value="Unassembled WGS sequence"/>
</dbReference>
<feature type="region of interest" description="Disordered" evidence="1">
    <location>
        <begin position="226"/>
        <end position="279"/>
    </location>
</feature>
<dbReference type="EMBL" id="GG745339">
    <property type="protein sequence ID" value="KNE61893.1"/>
    <property type="molecule type" value="Genomic_DNA"/>
</dbReference>
<organism evidence="2 3">
    <name type="scientific">Allomyces macrogynus (strain ATCC 38327)</name>
    <name type="common">Allomyces javanicus var. macrogynus</name>
    <dbReference type="NCBI Taxonomy" id="578462"/>
    <lineage>
        <taxon>Eukaryota</taxon>
        <taxon>Fungi</taxon>
        <taxon>Fungi incertae sedis</taxon>
        <taxon>Blastocladiomycota</taxon>
        <taxon>Blastocladiomycetes</taxon>
        <taxon>Blastocladiales</taxon>
        <taxon>Blastocladiaceae</taxon>
        <taxon>Allomyces</taxon>
    </lineage>
</organism>
<reference evidence="2 3" key="1">
    <citation type="submission" date="2009-11" db="EMBL/GenBank/DDBJ databases">
        <title>Annotation of Allomyces macrogynus ATCC 38327.</title>
        <authorList>
            <consortium name="The Broad Institute Genome Sequencing Platform"/>
            <person name="Russ C."/>
            <person name="Cuomo C."/>
            <person name="Burger G."/>
            <person name="Gray M.W."/>
            <person name="Holland P.W.H."/>
            <person name="King N."/>
            <person name="Lang F.B.F."/>
            <person name="Roger A.J."/>
            <person name="Ruiz-Trillo I."/>
            <person name="Young S.K."/>
            <person name="Zeng Q."/>
            <person name="Gargeya S."/>
            <person name="Fitzgerald M."/>
            <person name="Haas B."/>
            <person name="Abouelleil A."/>
            <person name="Alvarado L."/>
            <person name="Arachchi H.M."/>
            <person name="Berlin A."/>
            <person name="Chapman S.B."/>
            <person name="Gearin G."/>
            <person name="Goldberg J."/>
            <person name="Griggs A."/>
            <person name="Gujja S."/>
            <person name="Hansen M."/>
            <person name="Heiman D."/>
            <person name="Howarth C."/>
            <person name="Larimer J."/>
            <person name="Lui A."/>
            <person name="MacDonald P.J.P."/>
            <person name="McCowen C."/>
            <person name="Montmayeur A."/>
            <person name="Murphy C."/>
            <person name="Neiman D."/>
            <person name="Pearson M."/>
            <person name="Priest M."/>
            <person name="Roberts A."/>
            <person name="Saif S."/>
            <person name="Shea T."/>
            <person name="Sisk P."/>
            <person name="Stolte C."/>
            <person name="Sykes S."/>
            <person name="Wortman J."/>
            <person name="Nusbaum C."/>
            <person name="Birren B."/>
        </authorList>
    </citation>
    <scope>NUCLEOTIDE SEQUENCE [LARGE SCALE GENOMIC DNA]</scope>
    <source>
        <strain evidence="2 3">ATCC 38327</strain>
    </source>
</reference>
<evidence type="ECO:0000313" key="3">
    <source>
        <dbReference type="Proteomes" id="UP000054350"/>
    </source>
</evidence>
<dbReference type="OrthoDB" id="10421372at2759"/>
<gene>
    <name evidence="2" type="ORF">AMAG_07162</name>
</gene>
<sequence>MPVLAFIATPPPVENTVVDEYVPWREGHVVVVRDPIPLSALQPSAPPAIALRATHLPILGRTPDLRRCATPSCPRSTLRPNHAGTDDAHCEMHELARVRASLNRRMELSGSATVPMAIAGAPDAKTAAADPIARAQYWWGERVVAAAESRRGAAVATSAARKKLIEQAVAKCGSVGAQYLRRSRNIAEEGMQDPTEHDERVQREKERVEATVSALMQARARQNGFLRKSATASATKGSSTASSSTETDLTGAASRTEKRNATEDLALERDPKRIRGPGENSIASILAGAGGEWSLSGDVLIELSDSDDDE</sequence>
<feature type="compositionally biased region" description="Basic and acidic residues" evidence="1">
    <location>
        <begin position="255"/>
        <end position="273"/>
    </location>
</feature>
<feature type="compositionally biased region" description="Basic and acidic residues" evidence="1">
    <location>
        <begin position="194"/>
        <end position="207"/>
    </location>
</feature>
<feature type="region of interest" description="Disordered" evidence="1">
    <location>
        <begin position="186"/>
        <end position="207"/>
    </location>
</feature>
<keyword evidence="3" id="KW-1185">Reference proteome</keyword>
<protein>
    <submittedName>
        <fullName evidence="2">Uncharacterized protein</fullName>
    </submittedName>
</protein>
<dbReference type="VEuPathDB" id="FungiDB:AMAG_07162"/>
<reference evidence="3" key="2">
    <citation type="submission" date="2009-11" db="EMBL/GenBank/DDBJ databases">
        <title>The Genome Sequence of Allomyces macrogynus strain ATCC 38327.</title>
        <authorList>
            <consortium name="The Broad Institute Genome Sequencing Platform"/>
            <person name="Russ C."/>
            <person name="Cuomo C."/>
            <person name="Shea T."/>
            <person name="Young S.K."/>
            <person name="Zeng Q."/>
            <person name="Koehrsen M."/>
            <person name="Haas B."/>
            <person name="Borodovsky M."/>
            <person name="Guigo R."/>
            <person name="Alvarado L."/>
            <person name="Berlin A."/>
            <person name="Borenstein D."/>
            <person name="Chen Z."/>
            <person name="Engels R."/>
            <person name="Freedman E."/>
            <person name="Gellesch M."/>
            <person name="Goldberg J."/>
            <person name="Griggs A."/>
            <person name="Gujja S."/>
            <person name="Heiman D."/>
            <person name="Hepburn T."/>
            <person name="Howarth C."/>
            <person name="Jen D."/>
            <person name="Larson L."/>
            <person name="Lewis B."/>
            <person name="Mehta T."/>
            <person name="Park D."/>
            <person name="Pearson M."/>
            <person name="Roberts A."/>
            <person name="Saif S."/>
            <person name="Shenoy N."/>
            <person name="Sisk P."/>
            <person name="Stolte C."/>
            <person name="Sykes S."/>
            <person name="Walk T."/>
            <person name="White J."/>
            <person name="Yandava C."/>
            <person name="Burger G."/>
            <person name="Gray M.W."/>
            <person name="Holland P.W.H."/>
            <person name="King N."/>
            <person name="Lang F.B.F."/>
            <person name="Roger A.J."/>
            <person name="Ruiz-Trillo I."/>
            <person name="Lander E."/>
            <person name="Nusbaum C."/>
        </authorList>
    </citation>
    <scope>NUCLEOTIDE SEQUENCE [LARGE SCALE GENOMIC DNA]</scope>
    <source>
        <strain evidence="3">ATCC 38327</strain>
    </source>
</reference>
<accession>A0A0L0SHA4</accession>
<dbReference type="AlphaFoldDB" id="A0A0L0SHA4"/>
<proteinExistence type="predicted"/>
<name>A0A0L0SHA4_ALLM3</name>
<evidence type="ECO:0000313" key="2">
    <source>
        <dbReference type="EMBL" id="KNE61893.1"/>
    </source>
</evidence>